<evidence type="ECO:0000313" key="3">
    <source>
        <dbReference type="Proteomes" id="UP000322084"/>
    </source>
</evidence>
<proteinExistence type="predicted"/>
<accession>A0A5A7MWW9</accession>
<reference evidence="3 4" key="1">
    <citation type="submission" date="2019-09" db="EMBL/GenBank/DDBJ databases">
        <title>NBRP : Genome information of microbial organism related human and environment.</title>
        <authorList>
            <person name="Hattori M."/>
            <person name="Oshima K."/>
            <person name="Inaba H."/>
            <person name="Suda W."/>
            <person name="Sakamoto M."/>
            <person name="Iino T."/>
            <person name="Kitahara M."/>
            <person name="Oshida Y."/>
            <person name="Iida T."/>
            <person name="Kudo T."/>
            <person name="Itoh T."/>
            <person name="Ohkuma M."/>
        </authorList>
    </citation>
    <scope>NUCLEOTIDE SEQUENCE [LARGE SCALE GENOMIC DNA]</scope>
    <source>
        <strain evidence="1 3">Hi-2</strain>
        <strain evidence="2 4">Mie-1</strain>
    </source>
</reference>
<evidence type="ECO:0000313" key="1">
    <source>
        <dbReference type="EMBL" id="GEQ98475.1"/>
    </source>
</evidence>
<accession>A0A5A7MU56</accession>
<sequence length="151" mass="16609">MIVDQSALVKEAENSRFSQSLMITSVSGGEETNPLWTSEIDSDAFHGALTDSLKHSGLIAETPEQAKYELRAILAKVKQPSIGFNYTVTSDISYLITEKSSGNLIFEEEISTPYTASLGESIYGVKRLRLANEGSIRENIKTFIARILSTE</sequence>
<dbReference type="AlphaFoldDB" id="A0A5A7MWW9"/>
<name>A0A5A7MWW9_9PROT</name>
<evidence type="ECO:0000313" key="2">
    <source>
        <dbReference type="EMBL" id="GER00337.1"/>
    </source>
</evidence>
<dbReference type="Proteomes" id="UP000322084">
    <property type="component" value="Unassembled WGS sequence"/>
</dbReference>
<dbReference type="EMBL" id="BKCM01000004">
    <property type="protein sequence ID" value="GER00337.1"/>
    <property type="molecule type" value="Genomic_DNA"/>
</dbReference>
<evidence type="ECO:0000313" key="4">
    <source>
        <dbReference type="Proteomes" id="UP000325187"/>
    </source>
</evidence>
<dbReference type="Proteomes" id="UP000325187">
    <property type="component" value="Unassembled WGS sequence"/>
</dbReference>
<comment type="caution">
    <text evidence="2">The sequence shown here is derived from an EMBL/GenBank/DDBJ whole genome shotgun (WGS) entry which is preliminary data.</text>
</comment>
<gene>
    <name evidence="1" type="ORF">JCM17844_21120</name>
    <name evidence="2" type="ORF">JCM17845_09600</name>
</gene>
<organism evidence="2 4">
    <name type="scientific">Iodidimonas gelatinilytica</name>
    <dbReference type="NCBI Taxonomy" id="1236966"/>
    <lineage>
        <taxon>Bacteria</taxon>
        <taxon>Pseudomonadati</taxon>
        <taxon>Pseudomonadota</taxon>
        <taxon>Alphaproteobacteria</taxon>
        <taxon>Iodidimonadales</taxon>
        <taxon>Iodidimonadaceae</taxon>
        <taxon>Iodidimonas</taxon>
    </lineage>
</organism>
<protein>
    <submittedName>
        <fullName evidence="2">Uncharacterized protein</fullName>
    </submittedName>
</protein>
<keyword evidence="4" id="KW-1185">Reference proteome</keyword>
<dbReference type="EMBL" id="BKCL01000006">
    <property type="protein sequence ID" value="GEQ98475.1"/>
    <property type="molecule type" value="Genomic_DNA"/>
</dbReference>